<evidence type="ECO:0000259" key="5">
    <source>
        <dbReference type="PROSITE" id="PS01124"/>
    </source>
</evidence>
<evidence type="ECO:0000256" key="2">
    <source>
        <dbReference type="ARBA" id="ARBA00023125"/>
    </source>
</evidence>
<feature type="region of interest" description="Disordered" evidence="4">
    <location>
        <begin position="292"/>
        <end position="316"/>
    </location>
</feature>
<dbReference type="PRINTS" id="PR00032">
    <property type="entry name" value="HTHARAC"/>
</dbReference>
<dbReference type="AlphaFoldDB" id="A0A4Q8LB63"/>
<evidence type="ECO:0000313" key="6">
    <source>
        <dbReference type="EMBL" id="TAA25911.1"/>
    </source>
</evidence>
<feature type="domain" description="HTH araC/xylS-type" evidence="5">
    <location>
        <begin position="198"/>
        <end position="296"/>
    </location>
</feature>
<dbReference type="InterPro" id="IPR018062">
    <property type="entry name" value="HTH_AraC-typ_CS"/>
</dbReference>
<dbReference type="EMBL" id="SHMC01000003">
    <property type="protein sequence ID" value="TAA25911.1"/>
    <property type="molecule type" value="Genomic_DNA"/>
</dbReference>
<dbReference type="Proteomes" id="UP000292627">
    <property type="component" value="Unassembled WGS sequence"/>
</dbReference>
<dbReference type="GO" id="GO:0043565">
    <property type="term" value="F:sequence-specific DNA binding"/>
    <property type="evidence" value="ECO:0007669"/>
    <property type="project" value="InterPro"/>
</dbReference>
<evidence type="ECO:0000256" key="3">
    <source>
        <dbReference type="ARBA" id="ARBA00023163"/>
    </source>
</evidence>
<evidence type="ECO:0000256" key="1">
    <source>
        <dbReference type="ARBA" id="ARBA00023015"/>
    </source>
</evidence>
<evidence type="ECO:0000313" key="7">
    <source>
        <dbReference type="Proteomes" id="UP000292627"/>
    </source>
</evidence>
<keyword evidence="3" id="KW-0804">Transcription</keyword>
<dbReference type="InterPro" id="IPR011051">
    <property type="entry name" value="RmlC_Cupin_sf"/>
</dbReference>
<dbReference type="PANTHER" id="PTHR43436:SF2">
    <property type="entry name" value="ARAC_XYLS FAMILY TRANSCRIPTIONAL REGULATOR"/>
    <property type="match status" value="1"/>
</dbReference>
<dbReference type="SUPFAM" id="SSF51182">
    <property type="entry name" value="RmlC-like cupins"/>
    <property type="match status" value="1"/>
</dbReference>
<keyword evidence="2" id="KW-0238">DNA-binding</keyword>
<dbReference type="GO" id="GO:0003700">
    <property type="term" value="F:DNA-binding transcription factor activity"/>
    <property type="evidence" value="ECO:0007669"/>
    <property type="project" value="InterPro"/>
</dbReference>
<name>A0A4Q8LB63_9GAMM</name>
<dbReference type="Pfam" id="PF12852">
    <property type="entry name" value="Cupin_6"/>
    <property type="match status" value="1"/>
</dbReference>
<dbReference type="PROSITE" id="PS01124">
    <property type="entry name" value="HTH_ARAC_FAMILY_2"/>
    <property type="match status" value="1"/>
</dbReference>
<dbReference type="RefSeq" id="WP_130551523.1">
    <property type="nucleotide sequence ID" value="NZ_SHMC01000003.1"/>
</dbReference>
<comment type="caution">
    <text evidence="6">The sequence shown here is derived from an EMBL/GenBank/DDBJ whole genome shotgun (WGS) entry which is preliminary data.</text>
</comment>
<organism evidence="6 7">
    <name type="scientific">Pseudoxanthomonas winnipegensis</name>
    <dbReference type="NCBI Taxonomy" id="2480810"/>
    <lineage>
        <taxon>Bacteria</taxon>
        <taxon>Pseudomonadati</taxon>
        <taxon>Pseudomonadota</taxon>
        <taxon>Gammaproteobacteria</taxon>
        <taxon>Lysobacterales</taxon>
        <taxon>Lysobacteraceae</taxon>
        <taxon>Pseudoxanthomonas</taxon>
    </lineage>
</organism>
<dbReference type="SUPFAM" id="SSF46689">
    <property type="entry name" value="Homeodomain-like"/>
    <property type="match status" value="2"/>
</dbReference>
<dbReference type="InterPro" id="IPR009057">
    <property type="entry name" value="Homeodomain-like_sf"/>
</dbReference>
<reference evidence="6 7" key="1">
    <citation type="submission" date="2019-02" db="EMBL/GenBank/DDBJ databases">
        <title>WGS of Pseudoxanthomonas species novum from clinical isolates.</title>
        <authorList>
            <person name="Bernier A.-M."/>
            <person name="Bernard K."/>
            <person name="Vachon A."/>
        </authorList>
    </citation>
    <scope>NUCLEOTIDE SEQUENCE [LARGE SCALE GENOMIC DNA]</scope>
    <source>
        <strain evidence="6 7">NML171200</strain>
    </source>
</reference>
<sequence>MVDPLAEVVTLLQPAARFSKYVVGAGAWRIRRSDAGQPFYCAVLEGGCHMALDGGAPILLQAGDFVLVPAAHRLTMSSLAPHAEVAETTPTAVGDGEFRIGTQDGPIDLRILAGHCSFGSPDAALLVSLLPRMVYVHGEQRLATLVQLVREESREARPAREVVLARLLEVLLIEALRSAAGTAASPGLARGLADPRLAVAIRAMHAQPTRAWTVGVLAKEAALSRSTFFERFGRTVGMAPMEYLLAWRMALAKDLLRRNEFGIADIAARVGYSSASTFSVAFARHVGQPPTQYARASARGPAPGEPSFSGQVGDMA</sequence>
<dbReference type="Pfam" id="PF12833">
    <property type="entry name" value="HTH_18"/>
    <property type="match status" value="1"/>
</dbReference>
<dbReference type="InterPro" id="IPR032783">
    <property type="entry name" value="AraC_lig"/>
</dbReference>
<dbReference type="PANTHER" id="PTHR43436">
    <property type="entry name" value="ARAC-FAMILY TRANSCRIPTIONAL REGULATOR"/>
    <property type="match status" value="1"/>
</dbReference>
<dbReference type="OrthoDB" id="9783876at2"/>
<dbReference type="InterPro" id="IPR020449">
    <property type="entry name" value="Tscrpt_reg_AraC-type_HTH"/>
</dbReference>
<protein>
    <submittedName>
        <fullName evidence="6">AraC family transcriptional regulator</fullName>
    </submittedName>
</protein>
<dbReference type="PROSITE" id="PS00041">
    <property type="entry name" value="HTH_ARAC_FAMILY_1"/>
    <property type="match status" value="1"/>
</dbReference>
<evidence type="ECO:0000256" key="4">
    <source>
        <dbReference type="SAM" id="MobiDB-lite"/>
    </source>
</evidence>
<proteinExistence type="predicted"/>
<dbReference type="InterPro" id="IPR018060">
    <property type="entry name" value="HTH_AraC"/>
</dbReference>
<keyword evidence="1" id="KW-0805">Transcription regulation</keyword>
<dbReference type="Gene3D" id="1.10.10.60">
    <property type="entry name" value="Homeodomain-like"/>
    <property type="match status" value="2"/>
</dbReference>
<gene>
    <name evidence="6" type="ORF">EA660_10855</name>
</gene>
<dbReference type="SMART" id="SM00342">
    <property type="entry name" value="HTH_ARAC"/>
    <property type="match status" value="1"/>
</dbReference>
<accession>A0A4Q8LB63</accession>